<evidence type="ECO:0000313" key="3">
    <source>
        <dbReference type="Proteomes" id="UP000321523"/>
    </source>
</evidence>
<evidence type="ECO:0000313" key="2">
    <source>
        <dbReference type="EMBL" id="GEO36767.1"/>
    </source>
</evidence>
<name>A0A512DJW2_9PROT</name>
<feature type="compositionally biased region" description="Low complexity" evidence="1">
    <location>
        <begin position="94"/>
        <end position="109"/>
    </location>
</feature>
<reference evidence="2 3" key="1">
    <citation type="submission" date="2019-07" db="EMBL/GenBank/DDBJ databases">
        <title>Whole genome shotgun sequence of Skermanella aerolata NBRC 106429.</title>
        <authorList>
            <person name="Hosoyama A."/>
            <person name="Uohara A."/>
            <person name="Ohji S."/>
            <person name="Ichikawa N."/>
        </authorList>
    </citation>
    <scope>NUCLEOTIDE SEQUENCE [LARGE SCALE GENOMIC DNA]</scope>
    <source>
        <strain evidence="2 3">NBRC 106429</strain>
    </source>
</reference>
<organism evidence="2 3">
    <name type="scientific">Skermanella aerolata</name>
    <dbReference type="NCBI Taxonomy" id="393310"/>
    <lineage>
        <taxon>Bacteria</taxon>
        <taxon>Pseudomonadati</taxon>
        <taxon>Pseudomonadota</taxon>
        <taxon>Alphaproteobacteria</taxon>
        <taxon>Rhodospirillales</taxon>
        <taxon>Azospirillaceae</taxon>
        <taxon>Skermanella</taxon>
    </lineage>
</organism>
<dbReference type="EMBL" id="BJYZ01000003">
    <property type="protein sequence ID" value="GEO36767.1"/>
    <property type="molecule type" value="Genomic_DNA"/>
</dbReference>
<gene>
    <name evidence="2" type="ORF">SAE02_09150</name>
</gene>
<protein>
    <recommendedName>
        <fullName evidence="4">DUF2934 domain-containing protein</fullName>
    </recommendedName>
</protein>
<dbReference type="InterPro" id="IPR021327">
    <property type="entry name" value="DUF2934"/>
</dbReference>
<evidence type="ECO:0000256" key="1">
    <source>
        <dbReference type="SAM" id="MobiDB-lite"/>
    </source>
</evidence>
<dbReference type="AlphaFoldDB" id="A0A512DJW2"/>
<sequence length="157" mass="16583">MSPEQEDRIKQRAYEIWEREGCPDGRGDVHWSMAVQEIRAEDGWVDDAADSDGPTDDLSRQLGSAEAALAPEGATTTAEEPAPVKKSRAKKTAAPKVEAAEPAEAAETTEAPKKTRKAAASKPAVAAKTSASKTEAKTTAASKEVAEKPKRAAKVKA</sequence>
<proteinExistence type="predicted"/>
<feature type="compositionally biased region" description="Acidic residues" evidence="1">
    <location>
        <begin position="43"/>
        <end position="55"/>
    </location>
</feature>
<feature type="compositionally biased region" description="Low complexity" evidence="1">
    <location>
        <begin position="120"/>
        <end position="143"/>
    </location>
</feature>
<comment type="caution">
    <text evidence="2">The sequence shown here is derived from an EMBL/GenBank/DDBJ whole genome shotgun (WGS) entry which is preliminary data.</text>
</comment>
<dbReference type="Proteomes" id="UP000321523">
    <property type="component" value="Unassembled WGS sequence"/>
</dbReference>
<accession>A0A512DJW2</accession>
<dbReference type="OrthoDB" id="7366919at2"/>
<dbReference type="Pfam" id="PF11154">
    <property type="entry name" value="DUF2934"/>
    <property type="match status" value="1"/>
</dbReference>
<keyword evidence="3" id="KW-1185">Reference proteome</keyword>
<evidence type="ECO:0008006" key="4">
    <source>
        <dbReference type="Google" id="ProtNLM"/>
    </source>
</evidence>
<feature type="region of interest" description="Disordered" evidence="1">
    <location>
        <begin position="42"/>
        <end position="157"/>
    </location>
</feature>